<keyword evidence="2" id="KW-1185">Reference proteome</keyword>
<evidence type="ECO:0000313" key="2">
    <source>
        <dbReference type="Proteomes" id="UP000256964"/>
    </source>
</evidence>
<name>A0A371D4C6_9APHY</name>
<dbReference type="Proteomes" id="UP000256964">
    <property type="component" value="Unassembled WGS sequence"/>
</dbReference>
<organism evidence="1 2">
    <name type="scientific">Lentinus brumalis</name>
    <dbReference type="NCBI Taxonomy" id="2498619"/>
    <lineage>
        <taxon>Eukaryota</taxon>
        <taxon>Fungi</taxon>
        <taxon>Dikarya</taxon>
        <taxon>Basidiomycota</taxon>
        <taxon>Agaricomycotina</taxon>
        <taxon>Agaricomycetes</taxon>
        <taxon>Polyporales</taxon>
        <taxon>Polyporaceae</taxon>
        <taxon>Lentinus</taxon>
    </lineage>
</organism>
<protein>
    <submittedName>
        <fullName evidence="1">Uncharacterized protein</fullName>
    </submittedName>
</protein>
<proteinExistence type="predicted"/>
<feature type="non-terminal residue" evidence="1">
    <location>
        <position position="1"/>
    </location>
</feature>
<dbReference type="EMBL" id="KZ857419">
    <property type="protein sequence ID" value="RDX47380.1"/>
    <property type="molecule type" value="Genomic_DNA"/>
</dbReference>
<dbReference type="OrthoDB" id="2757150at2759"/>
<evidence type="ECO:0000313" key="1">
    <source>
        <dbReference type="EMBL" id="RDX47380.1"/>
    </source>
</evidence>
<dbReference type="AlphaFoldDB" id="A0A371D4C6"/>
<reference evidence="1 2" key="1">
    <citation type="journal article" date="2018" name="Biotechnol. Biofuels">
        <title>Integrative visual omics of the white-rot fungus Polyporus brumalis exposes the biotechnological potential of its oxidative enzymes for delignifying raw plant biomass.</title>
        <authorList>
            <person name="Miyauchi S."/>
            <person name="Rancon A."/>
            <person name="Drula E."/>
            <person name="Hage H."/>
            <person name="Chaduli D."/>
            <person name="Favel A."/>
            <person name="Grisel S."/>
            <person name="Henrissat B."/>
            <person name="Herpoel-Gimbert I."/>
            <person name="Ruiz-Duenas F.J."/>
            <person name="Chevret D."/>
            <person name="Hainaut M."/>
            <person name="Lin J."/>
            <person name="Wang M."/>
            <person name="Pangilinan J."/>
            <person name="Lipzen A."/>
            <person name="Lesage-Meessen L."/>
            <person name="Navarro D."/>
            <person name="Riley R."/>
            <person name="Grigoriev I.V."/>
            <person name="Zhou S."/>
            <person name="Raouche S."/>
            <person name="Rosso M.N."/>
        </authorList>
    </citation>
    <scope>NUCLEOTIDE SEQUENCE [LARGE SCALE GENOMIC DNA]</scope>
    <source>
        <strain evidence="1 2">BRFM 1820</strain>
    </source>
</reference>
<accession>A0A371D4C6</accession>
<feature type="non-terminal residue" evidence="1">
    <location>
        <position position="83"/>
    </location>
</feature>
<sequence length="83" mass="9550">TGKAAVRMHWEEHGYVDKTVRGEGKMLEGWPGHIQFGELCRIRGGAAPFRELLKLWDSGILRWRDATPDDLRNAERDHRSVLP</sequence>
<gene>
    <name evidence="1" type="ORF">OH76DRAFT_1311099</name>
</gene>